<dbReference type="GO" id="GO:1900079">
    <property type="term" value="P:regulation of arginine biosynthetic process"/>
    <property type="evidence" value="ECO:0007669"/>
    <property type="project" value="UniProtKB-UniRule"/>
</dbReference>
<dbReference type="HAMAP" id="MF_00173">
    <property type="entry name" value="Arg_repressor"/>
    <property type="match status" value="1"/>
</dbReference>
<dbReference type="Pfam" id="PF01316">
    <property type="entry name" value="Arg_repressor"/>
    <property type="match status" value="1"/>
</dbReference>
<accession>A0A5S4ZRS0</accession>
<dbReference type="InterPro" id="IPR020900">
    <property type="entry name" value="Arg_repress_DNA-bd"/>
</dbReference>
<dbReference type="Gene3D" id="3.30.1360.40">
    <property type="match status" value="1"/>
</dbReference>
<dbReference type="Pfam" id="PF02863">
    <property type="entry name" value="Arg_repressor_C"/>
    <property type="match status" value="1"/>
</dbReference>
<keyword evidence="7" id="KW-0028">Amino-acid biosynthesis</keyword>
<gene>
    <name evidence="7" type="primary">argR</name>
    <name evidence="11" type="ORF">LX24_01576</name>
</gene>
<keyword evidence="3 7" id="KW-0963">Cytoplasm</keyword>
<dbReference type="InterPro" id="IPR036390">
    <property type="entry name" value="WH_DNA-bd_sf"/>
</dbReference>
<evidence type="ECO:0000256" key="5">
    <source>
        <dbReference type="ARBA" id="ARBA00023125"/>
    </source>
</evidence>
<dbReference type="PRINTS" id="PR01467">
    <property type="entry name" value="ARGREPRESSOR"/>
</dbReference>
<dbReference type="InterPro" id="IPR020899">
    <property type="entry name" value="Arg_repress_C"/>
</dbReference>
<dbReference type="UniPathway" id="UPA00068"/>
<organism evidence="11 12">
    <name type="scientific">Desulfallas thermosapovorans DSM 6562</name>
    <dbReference type="NCBI Taxonomy" id="1121431"/>
    <lineage>
        <taxon>Bacteria</taxon>
        <taxon>Bacillati</taxon>
        <taxon>Bacillota</taxon>
        <taxon>Clostridia</taxon>
        <taxon>Eubacteriales</taxon>
        <taxon>Desulfallaceae</taxon>
        <taxon>Desulfallas</taxon>
    </lineage>
</organism>
<dbReference type="Proteomes" id="UP000323166">
    <property type="component" value="Unassembled WGS sequence"/>
</dbReference>
<keyword evidence="5 7" id="KW-0238">DNA-binding</keyword>
<evidence type="ECO:0000256" key="1">
    <source>
        <dbReference type="ARBA" id="ARBA00004496"/>
    </source>
</evidence>
<name>A0A5S4ZRS0_9FIRM</name>
<dbReference type="GO" id="GO:0003700">
    <property type="term" value="F:DNA-binding transcription factor activity"/>
    <property type="evidence" value="ECO:0007669"/>
    <property type="project" value="UniProtKB-UniRule"/>
</dbReference>
<dbReference type="InterPro" id="IPR036388">
    <property type="entry name" value="WH-like_DNA-bd_sf"/>
</dbReference>
<evidence type="ECO:0000256" key="3">
    <source>
        <dbReference type="ARBA" id="ARBA00022490"/>
    </source>
</evidence>
<evidence type="ECO:0000259" key="9">
    <source>
        <dbReference type="Pfam" id="PF01316"/>
    </source>
</evidence>
<dbReference type="Gene3D" id="1.10.10.10">
    <property type="entry name" value="Winged helix-like DNA-binding domain superfamily/Winged helix DNA-binding domain"/>
    <property type="match status" value="1"/>
</dbReference>
<reference evidence="11 12" key="1">
    <citation type="submission" date="2019-07" db="EMBL/GenBank/DDBJ databases">
        <title>Genomic Encyclopedia of Type Strains, Phase I: the one thousand microbial genomes (KMG-I) project.</title>
        <authorList>
            <person name="Kyrpides N."/>
        </authorList>
    </citation>
    <scope>NUCLEOTIDE SEQUENCE [LARGE SCALE GENOMIC DNA]</scope>
    <source>
        <strain evidence="11 12">DSM 6562</strain>
    </source>
</reference>
<dbReference type="GO" id="GO:0005737">
    <property type="term" value="C:cytoplasm"/>
    <property type="evidence" value="ECO:0007669"/>
    <property type="project" value="UniProtKB-SubCell"/>
</dbReference>
<comment type="similarity">
    <text evidence="2 7">Belongs to the ArgR family.</text>
</comment>
<evidence type="ECO:0000259" key="10">
    <source>
        <dbReference type="Pfam" id="PF02863"/>
    </source>
</evidence>
<evidence type="ECO:0000256" key="6">
    <source>
        <dbReference type="ARBA" id="ARBA00023163"/>
    </source>
</evidence>
<proteinExistence type="inferred from homology"/>
<sequence>MKTWRHKKILELISEQEISTQEDLVDVLQKAGFSVTQATVSRDIKELGLIKVPGSSGISRYTVPGESLNPRNEDRMKRLFRDSVVCLDYSENLIIIKTLPGEAQGVASTIDNAGWPEVIGTVAGDDTILVVVKPKKLTHATMKKFFALTGR</sequence>
<dbReference type="AlphaFoldDB" id="A0A5S4ZRS0"/>
<keyword evidence="6 7" id="KW-0804">Transcription</keyword>
<evidence type="ECO:0000256" key="8">
    <source>
        <dbReference type="NCBIfam" id="TIGR01529"/>
    </source>
</evidence>
<dbReference type="GO" id="GO:0003677">
    <property type="term" value="F:DNA binding"/>
    <property type="evidence" value="ECO:0007669"/>
    <property type="project" value="UniProtKB-KW"/>
</dbReference>
<dbReference type="GO" id="GO:0051259">
    <property type="term" value="P:protein complex oligomerization"/>
    <property type="evidence" value="ECO:0007669"/>
    <property type="project" value="InterPro"/>
</dbReference>
<protein>
    <recommendedName>
        <fullName evidence="7 8">Arginine repressor</fullName>
    </recommendedName>
</protein>
<dbReference type="SUPFAM" id="SSF46785">
    <property type="entry name" value="Winged helix' DNA-binding domain"/>
    <property type="match status" value="1"/>
</dbReference>
<dbReference type="NCBIfam" id="TIGR01529">
    <property type="entry name" value="argR_whole"/>
    <property type="match status" value="1"/>
</dbReference>
<dbReference type="RefSeq" id="WP_166511585.1">
    <property type="nucleotide sequence ID" value="NZ_VNHM01000007.1"/>
</dbReference>
<dbReference type="GO" id="GO:0034618">
    <property type="term" value="F:arginine binding"/>
    <property type="evidence" value="ECO:0007669"/>
    <property type="project" value="InterPro"/>
</dbReference>
<dbReference type="InterPro" id="IPR001669">
    <property type="entry name" value="Arg_repress"/>
</dbReference>
<evidence type="ECO:0000256" key="2">
    <source>
        <dbReference type="ARBA" id="ARBA00008316"/>
    </source>
</evidence>
<comment type="caution">
    <text evidence="11">The sequence shown here is derived from an EMBL/GenBank/DDBJ whole genome shotgun (WGS) entry which is preliminary data.</text>
</comment>
<dbReference type="EMBL" id="VNHM01000007">
    <property type="protein sequence ID" value="TYO95614.1"/>
    <property type="molecule type" value="Genomic_DNA"/>
</dbReference>
<dbReference type="GO" id="GO:0006526">
    <property type="term" value="P:L-arginine biosynthetic process"/>
    <property type="evidence" value="ECO:0007669"/>
    <property type="project" value="UniProtKB-UniPathway"/>
</dbReference>
<dbReference type="PANTHER" id="PTHR34471:SF1">
    <property type="entry name" value="ARGININE REPRESSOR"/>
    <property type="match status" value="1"/>
</dbReference>
<comment type="function">
    <text evidence="7">Regulates arginine biosynthesis genes.</text>
</comment>
<feature type="domain" description="Arginine repressor C-terminal" evidence="10">
    <location>
        <begin position="80"/>
        <end position="145"/>
    </location>
</feature>
<keyword evidence="7" id="KW-0055">Arginine biosynthesis</keyword>
<feature type="domain" description="Arginine repressor DNA-binding" evidence="9">
    <location>
        <begin position="2"/>
        <end position="66"/>
    </location>
</feature>
<keyword evidence="7" id="KW-0678">Repressor</keyword>
<evidence type="ECO:0000256" key="7">
    <source>
        <dbReference type="HAMAP-Rule" id="MF_00173"/>
    </source>
</evidence>
<keyword evidence="12" id="KW-1185">Reference proteome</keyword>
<dbReference type="InterPro" id="IPR036251">
    <property type="entry name" value="Arg_repress_C_sf"/>
</dbReference>
<comment type="pathway">
    <text evidence="7">Amino-acid biosynthesis; L-arginine biosynthesis [regulation].</text>
</comment>
<dbReference type="SUPFAM" id="SSF55252">
    <property type="entry name" value="C-terminal domain of arginine repressor"/>
    <property type="match status" value="1"/>
</dbReference>
<dbReference type="PANTHER" id="PTHR34471">
    <property type="entry name" value="ARGININE REPRESSOR"/>
    <property type="match status" value="1"/>
</dbReference>
<keyword evidence="4 7" id="KW-0805">Transcription regulation</keyword>
<evidence type="ECO:0000313" key="11">
    <source>
        <dbReference type="EMBL" id="TYO95614.1"/>
    </source>
</evidence>
<evidence type="ECO:0000313" key="12">
    <source>
        <dbReference type="Proteomes" id="UP000323166"/>
    </source>
</evidence>
<comment type="subcellular location">
    <subcellularLocation>
        <location evidence="1 7">Cytoplasm</location>
    </subcellularLocation>
</comment>
<evidence type="ECO:0000256" key="4">
    <source>
        <dbReference type="ARBA" id="ARBA00023015"/>
    </source>
</evidence>